<keyword evidence="1" id="KW-0472">Membrane</keyword>
<gene>
    <name evidence="2" type="ORF">GWK41_07005</name>
</gene>
<feature type="transmembrane region" description="Helical" evidence="1">
    <location>
        <begin position="140"/>
        <end position="159"/>
    </location>
</feature>
<evidence type="ECO:0000256" key="1">
    <source>
        <dbReference type="SAM" id="Phobius"/>
    </source>
</evidence>
<reference evidence="2 3" key="1">
    <citation type="journal article" date="2021" name="Syst. Appl. Microbiol.">
        <title>Persephonella atlantica sp. nov.: How to adapt to physico-chemical gradients in high temperature hydrothermal habitats.</title>
        <authorList>
            <person name="Francois D.X."/>
            <person name="Godfroy A."/>
            <person name="Mathien C."/>
            <person name="Aube J."/>
            <person name="Cathalot C."/>
            <person name="Lesongeur F."/>
            <person name="L'Haridon S."/>
            <person name="Philippon X."/>
            <person name="Roussel E.G."/>
        </authorList>
    </citation>
    <scope>NUCLEOTIDE SEQUENCE [LARGE SCALE GENOMIC DNA]</scope>
    <source>
        <strain evidence="2 3">MO1340</strain>
    </source>
</reference>
<name>A0ABS1GIS3_9AQUI</name>
<proteinExistence type="predicted"/>
<keyword evidence="3" id="KW-1185">Reference proteome</keyword>
<evidence type="ECO:0008006" key="4">
    <source>
        <dbReference type="Google" id="ProtNLM"/>
    </source>
</evidence>
<feature type="transmembrane region" description="Helical" evidence="1">
    <location>
        <begin position="110"/>
        <end position="133"/>
    </location>
</feature>
<accession>A0ABS1GIS3</accession>
<keyword evidence="1" id="KW-1133">Transmembrane helix</keyword>
<evidence type="ECO:0000313" key="3">
    <source>
        <dbReference type="Proteomes" id="UP000772812"/>
    </source>
</evidence>
<dbReference type="EMBL" id="JAACYA010000002">
    <property type="protein sequence ID" value="MBK3332814.1"/>
    <property type="molecule type" value="Genomic_DNA"/>
</dbReference>
<dbReference type="Proteomes" id="UP000772812">
    <property type="component" value="Unassembled WGS sequence"/>
</dbReference>
<feature type="transmembrane region" description="Helical" evidence="1">
    <location>
        <begin position="9"/>
        <end position="30"/>
    </location>
</feature>
<keyword evidence="1" id="KW-0812">Transmembrane</keyword>
<feature type="transmembrane region" description="Helical" evidence="1">
    <location>
        <begin position="222"/>
        <end position="245"/>
    </location>
</feature>
<sequence>MEIKKAAKIAALLSVSVFLFFIPPFSFPFLDDKGSSYVENTLKKLTITYTAVRGLNAGISVIKESEIDLSPGGVGATIAAGEVLDPLDDLVERFSSVLLFSIISIGVQKLLMLVSINLFFKLLSISLLLFAIYTAVKKDFFLHTGIKIAIIAFVLRIFVPFTGVVNDYVYGEFFKENVEKAKKQITYITELIKIPENSLNVSQIKQKVQKLKDYSSKTIDSILILVTAFIIQTVIIPLITGYAVLKIVKRSIGHF</sequence>
<dbReference type="RefSeq" id="WP_200674224.1">
    <property type="nucleotide sequence ID" value="NZ_JAACYA010000002.1"/>
</dbReference>
<comment type="caution">
    <text evidence="2">The sequence shown here is derived from an EMBL/GenBank/DDBJ whole genome shotgun (WGS) entry which is preliminary data.</text>
</comment>
<organism evidence="2 3">
    <name type="scientific">Persephonella atlantica</name>
    <dbReference type="NCBI Taxonomy" id="2699429"/>
    <lineage>
        <taxon>Bacteria</taxon>
        <taxon>Pseudomonadati</taxon>
        <taxon>Aquificota</taxon>
        <taxon>Aquificia</taxon>
        <taxon>Aquificales</taxon>
        <taxon>Hydrogenothermaceae</taxon>
        <taxon>Persephonella</taxon>
    </lineage>
</organism>
<evidence type="ECO:0000313" key="2">
    <source>
        <dbReference type="EMBL" id="MBK3332814.1"/>
    </source>
</evidence>
<protein>
    <recommendedName>
        <fullName evidence="4">TrbL/VirB6 plasmid conjugal transfer protein</fullName>
    </recommendedName>
</protein>